<dbReference type="InterPro" id="IPR050231">
    <property type="entry name" value="Iron_ascorbate_oxido_reductase"/>
</dbReference>
<keyword evidence="1" id="KW-0408">Iron</keyword>
<reference evidence="4" key="1">
    <citation type="submission" date="2021-01" db="EMBL/GenBank/DDBJ databases">
        <authorList>
            <person name="Corre E."/>
            <person name="Pelletier E."/>
            <person name="Niang G."/>
            <person name="Scheremetjew M."/>
            <person name="Finn R."/>
            <person name="Kale V."/>
            <person name="Holt S."/>
            <person name="Cochrane G."/>
            <person name="Meng A."/>
            <person name="Brown T."/>
            <person name="Cohen L."/>
        </authorList>
    </citation>
    <scope>NUCLEOTIDE SEQUENCE</scope>
    <source>
        <strain evidence="4">CCMP826</strain>
    </source>
</reference>
<keyword evidence="1" id="KW-0479">Metal-binding</keyword>
<dbReference type="InterPro" id="IPR044861">
    <property type="entry name" value="IPNS-like_FE2OG_OXY"/>
</dbReference>
<dbReference type="PROSITE" id="PS51471">
    <property type="entry name" value="FE2OG_OXY"/>
    <property type="match status" value="1"/>
</dbReference>
<evidence type="ECO:0000256" key="1">
    <source>
        <dbReference type="RuleBase" id="RU003682"/>
    </source>
</evidence>
<protein>
    <recommendedName>
        <fullName evidence="3">Fe2OG dioxygenase domain-containing protein</fullName>
    </recommendedName>
</protein>
<dbReference type="InterPro" id="IPR027443">
    <property type="entry name" value="IPNS-like_sf"/>
</dbReference>
<dbReference type="PRINTS" id="PR00682">
    <property type="entry name" value="IPNSYNTHASE"/>
</dbReference>
<organism evidence="4">
    <name type="scientific">Helicotheca tamesis</name>
    <dbReference type="NCBI Taxonomy" id="374047"/>
    <lineage>
        <taxon>Eukaryota</taxon>
        <taxon>Sar</taxon>
        <taxon>Stramenopiles</taxon>
        <taxon>Ochrophyta</taxon>
        <taxon>Bacillariophyta</taxon>
        <taxon>Mediophyceae</taxon>
        <taxon>Lithodesmiophycidae</taxon>
        <taxon>Lithodesmiales</taxon>
        <taxon>Lithodesmiaceae</taxon>
        <taxon>Helicotheca</taxon>
    </lineage>
</organism>
<dbReference type="SUPFAM" id="SSF51197">
    <property type="entry name" value="Clavaminate synthase-like"/>
    <property type="match status" value="1"/>
</dbReference>
<feature type="domain" description="Fe2OG dioxygenase" evidence="3">
    <location>
        <begin position="190"/>
        <end position="320"/>
    </location>
</feature>
<dbReference type="Pfam" id="PF14226">
    <property type="entry name" value="DIOX_N"/>
    <property type="match status" value="1"/>
</dbReference>
<dbReference type="Gene3D" id="2.60.120.330">
    <property type="entry name" value="B-lactam Antibiotic, Isopenicillin N Synthase, Chain"/>
    <property type="match status" value="1"/>
</dbReference>
<evidence type="ECO:0000259" key="3">
    <source>
        <dbReference type="PROSITE" id="PS51471"/>
    </source>
</evidence>
<dbReference type="GO" id="GO:0016491">
    <property type="term" value="F:oxidoreductase activity"/>
    <property type="evidence" value="ECO:0007669"/>
    <property type="project" value="UniProtKB-KW"/>
</dbReference>
<keyword evidence="1" id="KW-0560">Oxidoreductase</keyword>
<feature type="compositionally biased region" description="Low complexity" evidence="2">
    <location>
        <begin position="1"/>
        <end position="11"/>
    </location>
</feature>
<dbReference type="EMBL" id="HBGV01006715">
    <property type="protein sequence ID" value="CAD9483234.1"/>
    <property type="molecule type" value="Transcribed_RNA"/>
</dbReference>
<gene>
    <name evidence="4" type="ORF">HTAM1171_LOCUS4097</name>
</gene>
<evidence type="ECO:0000256" key="2">
    <source>
        <dbReference type="SAM" id="MobiDB-lite"/>
    </source>
</evidence>
<name>A0A7S2MHG3_9STRA</name>
<dbReference type="PANTHER" id="PTHR47990">
    <property type="entry name" value="2-OXOGLUTARATE (2OG) AND FE(II)-DEPENDENT OXYGENASE SUPERFAMILY PROTEIN-RELATED"/>
    <property type="match status" value="1"/>
</dbReference>
<dbReference type="InterPro" id="IPR005123">
    <property type="entry name" value="Oxoglu/Fe-dep_dioxygenase_dom"/>
</dbReference>
<dbReference type="GO" id="GO:0046872">
    <property type="term" value="F:metal ion binding"/>
    <property type="evidence" value="ECO:0007669"/>
    <property type="project" value="UniProtKB-KW"/>
</dbReference>
<proteinExistence type="inferred from homology"/>
<dbReference type="Pfam" id="PF03171">
    <property type="entry name" value="2OG-FeII_Oxy"/>
    <property type="match status" value="1"/>
</dbReference>
<sequence>MTSSSSPPKNKTSPKRNETDEIGVPIIDISQADESKLIVQIAEACSSWGFFQITSHGIPTQLLQDFKAQMEVFFDLPHDAKIALKRNECNARGFFDDELTKRRRDWKEALDVGVPGSRDWSLRDDADDNGCLDGFNQFPDEEDAPLFRSTVVKYFEACAALSDKIAILMAKGLGVGDDHDEDLLENLRNQHTSYLRMNFYPPCPEDETTTTTNIVAEKKEEFDFPPSPLGISPHRDAGFLTVLLQDDDCHSLQVEDRNKMKNNGEKEEQWVTVKPVPGALTINTGDMAMIWSNGKYQAPLHRVVTDASKKRYSAPFFYNPGYSAKICPLSGIKEEKPIYHPCVWGYFRAVRFAGDLTDLGVEIQTSDFKVDEEENSEHLETQAAFIKEAHFQQPFSVERYRPLLDNRS</sequence>
<accession>A0A7S2MHG3</accession>
<dbReference type="InterPro" id="IPR026992">
    <property type="entry name" value="DIOX_N"/>
</dbReference>
<dbReference type="AlphaFoldDB" id="A0A7S2MHG3"/>
<comment type="similarity">
    <text evidence="1">Belongs to the iron/ascorbate-dependent oxidoreductase family.</text>
</comment>
<feature type="region of interest" description="Disordered" evidence="2">
    <location>
        <begin position="1"/>
        <end position="22"/>
    </location>
</feature>
<evidence type="ECO:0000313" key="4">
    <source>
        <dbReference type="EMBL" id="CAD9483234.1"/>
    </source>
</evidence>